<dbReference type="GO" id="GO:0035312">
    <property type="term" value="F:5'-3' DNA exonuclease activity"/>
    <property type="evidence" value="ECO:0007669"/>
    <property type="project" value="TreeGrafter"/>
</dbReference>
<comment type="caution">
    <text evidence="2">The sequence shown here is derived from an EMBL/GenBank/DDBJ whole genome shotgun (WGS) entry which is preliminary data.</text>
</comment>
<dbReference type="Gene3D" id="1.10.150.650">
    <property type="match status" value="1"/>
</dbReference>
<evidence type="ECO:0000313" key="3">
    <source>
        <dbReference type="Proteomes" id="UP000476055"/>
    </source>
</evidence>
<organism evidence="2 3">
    <name type="scientific">Waltera intestinalis</name>
    <dbReference type="NCBI Taxonomy" id="2606635"/>
    <lineage>
        <taxon>Bacteria</taxon>
        <taxon>Bacillati</taxon>
        <taxon>Bacillota</taxon>
        <taxon>Clostridia</taxon>
        <taxon>Lachnospirales</taxon>
        <taxon>Lachnospiraceae</taxon>
        <taxon>Waltera</taxon>
    </lineage>
</organism>
<accession>A0A6L5YF25</accession>
<dbReference type="CDD" id="cd07438">
    <property type="entry name" value="PHP_HisPPase_AMP"/>
    <property type="match status" value="1"/>
</dbReference>
<dbReference type="Pfam" id="PF02811">
    <property type="entry name" value="PHP"/>
    <property type="match status" value="1"/>
</dbReference>
<dbReference type="InterPro" id="IPR016195">
    <property type="entry name" value="Pol/histidinol_Pase-like"/>
</dbReference>
<dbReference type="PANTHER" id="PTHR42924:SF3">
    <property type="entry name" value="POLYMERASE_HISTIDINOL PHOSPHATASE N-TERMINAL DOMAIN-CONTAINING PROTEIN"/>
    <property type="match status" value="1"/>
</dbReference>
<dbReference type="SMART" id="SM00481">
    <property type="entry name" value="POLIIIAc"/>
    <property type="match status" value="1"/>
</dbReference>
<gene>
    <name evidence="2" type="ORF">FYJ59_01345</name>
</gene>
<evidence type="ECO:0000259" key="1">
    <source>
        <dbReference type="SMART" id="SM00481"/>
    </source>
</evidence>
<dbReference type="Proteomes" id="UP000476055">
    <property type="component" value="Unassembled WGS sequence"/>
</dbReference>
<dbReference type="GO" id="GO:0004534">
    <property type="term" value="F:5'-3' RNA exonuclease activity"/>
    <property type="evidence" value="ECO:0007669"/>
    <property type="project" value="TreeGrafter"/>
</dbReference>
<protein>
    <submittedName>
        <fullName evidence="2">PHP domain-containing protein</fullName>
    </submittedName>
</protein>
<evidence type="ECO:0000313" key="2">
    <source>
        <dbReference type="EMBL" id="MST56904.1"/>
    </source>
</evidence>
<dbReference type="InterPro" id="IPR052018">
    <property type="entry name" value="PHP_domain"/>
</dbReference>
<dbReference type="RefSeq" id="WP_154494948.1">
    <property type="nucleotide sequence ID" value="NZ_VUMU01000001.1"/>
</dbReference>
<dbReference type="AlphaFoldDB" id="A0A6L5YF25"/>
<feature type="domain" description="Polymerase/histidinol phosphatase N-terminal" evidence="1">
    <location>
        <begin position="2"/>
        <end position="82"/>
    </location>
</feature>
<dbReference type="Gene3D" id="3.20.20.140">
    <property type="entry name" value="Metal-dependent hydrolases"/>
    <property type="match status" value="1"/>
</dbReference>
<sequence length="293" mass="32856">MVDLHVHSTCSDGTYTPEELVDYAMERGLRAFALTDHDTVNGLDRAIRYAEELRQVQAASPSDAPVPQVPEIIPGIELSTEYQGKDIHMVGLFIDYRQPEFAHYLEDFIRSRENRNEKMCALLREHGIDITYEALLAEFPGAVITRAHFARYLLSHGYIQSMKEAFDRYVGDHCPCFVPREKVTPAQAVELILGAGGVPVLAHPILYHMSDDRLDTLVAELKKIGLVGIEAIYSTYTTAEERQIRGLAAKYNLKISGGSDFHGANKPKIDLGTGWGKLYVPDEVLENLRPEKK</sequence>
<dbReference type="SUPFAM" id="SSF89550">
    <property type="entry name" value="PHP domain-like"/>
    <property type="match status" value="1"/>
</dbReference>
<proteinExistence type="predicted"/>
<name>A0A6L5YF25_9FIRM</name>
<dbReference type="InterPro" id="IPR003141">
    <property type="entry name" value="Pol/His_phosphatase_N"/>
</dbReference>
<dbReference type="EMBL" id="VUMU01000001">
    <property type="protein sequence ID" value="MST56904.1"/>
    <property type="molecule type" value="Genomic_DNA"/>
</dbReference>
<dbReference type="PANTHER" id="PTHR42924">
    <property type="entry name" value="EXONUCLEASE"/>
    <property type="match status" value="1"/>
</dbReference>
<keyword evidence="3" id="KW-1185">Reference proteome</keyword>
<dbReference type="InterPro" id="IPR004013">
    <property type="entry name" value="PHP_dom"/>
</dbReference>
<reference evidence="2 3" key="1">
    <citation type="submission" date="2019-08" db="EMBL/GenBank/DDBJ databases">
        <title>In-depth cultivation of the pig gut microbiome towards novel bacterial diversity and tailored functional studies.</title>
        <authorList>
            <person name="Wylensek D."/>
            <person name="Hitch T.C.A."/>
            <person name="Clavel T."/>
        </authorList>
    </citation>
    <scope>NUCLEOTIDE SEQUENCE [LARGE SCALE GENOMIC DNA]</scope>
    <source>
        <strain evidence="2 3">WCA3-601-WT-6H</strain>
    </source>
</reference>